<evidence type="ECO:0000313" key="3">
    <source>
        <dbReference type="EMBL" id="RWS19559.1"/>
    </source>
</evidence>
<dbReference type="Pfam" id="PF00069">
    <property type="entry name" value="Pkinase"/>
    <property type="match status" value="1"/>
</dbReference>
<dbReference type="EMBL" id="NCKV01024972">
    <property type="protein sequence ID" value="RWS19559.1"/>
    <property type="molecule type" value="Genomic_DNA"/>
</dbReference>
<dbReference type="PROSITE" id="PS50011">
    <property type="entry name" value="PROTEIN_KINASE_DOM"/>
    <property type="match status" value="1"/>
</dbReference>
<dbReference type="SUPFAM" id="SSF56112">
    <property type="entry name" value="Protein kinase-like (PK-like)"/>
    <property type="match status" value="1"/>
</dbReference>
<gene>
    <name evidence="3" type="ORF">B4U80_12270</name>
</gene>
<keyword evidence="4" id="KW-1185">Reference proteome</keyword>
<evidence type="ECO:0000313" key="4">
    <source>
        <dbReference type="Proteomes" id="UP000288716"/>
    </source>
</evidence>
<dbReference type="InterPro" id="IPR017441">
    <property type="entry name" value="Protein_kinase_ATP_BS"/>
</dbReference>
<keyword evidence="1" id="KW-0067">ATP-binding</keyword>
<keyword evidence="1" id="KW-0547">Nucleotide-binding</keyword>
<comment type="caution">
    <text evidence="3">The sequence shown here is derived from an EMBL/GenBank/DDBJ whole genome shotgun (WGS) entry which is preliminary data.</text>
</comment>
<dbReference type="PROSITE" id="PS00107">
    <property type="entry name" value="PROTEIN_KINASE_ATP"/>
    <property type="match status" value="1"/>
</dbReference>
<evidence type="ECO:0000259" key="2">
    <source>
        <dbReference type="PROSITE" id="PS50011"/>
    </source>
</evidence>
<dbReference type="VEuPathDB" id="VectorBase:LDEU012481"/>
<proteinExistence type="predicted"/>
<name>A0A443RWY6_9ACAR</name>
<dbReference type="OrthoDB" id="10013850at2759"/>
<accession>A0A443RWY6</accession>
<dbReference type="Proteomes" id="UP000288716">
    <property type="component" value="Unassembled WGS sequence"/>
</dbReference>
<sequence>MASYIHLLVEKLGNGYFGEVHKARENNKEEFFALKKIIPKPGEPINTLMEEMNILKSLDHKNIIKFIDAGIDGNSIACLAEGSQLRIESEIFLHTYGSEWNYAKDH</sequence>
<dbReference type="AlphaFoldDB" id="A0A443RWY6"/>
<feature type="binding site" evidence="1">
    <location>
        <position position="35"/>
    </location>
    <ligand>
        <name>ATP</name>
        <dbReference type="ChEBI" id="CHEBI:30616"/>
    </ligand>
</feature>
<feature type="domain" description="Protein kinase" evidence="2">
    <location>
        <begin position="6"/>
        <end position="106"/>
    </location>
</feature>
<dbReference type="STRING" id="299467.A0A443RWY6"/>
<protein>
    <recommendedName>
        <fullName evidence="2">Protein kinase domain-containing protein</fullName>
    </recommendedName>
</protein>
<dbReference type="GO" id="GO:0005524">
    <property type="term" value="F:ATP binding"/>
    <property type="evidence" value="ECO:0007669"/>
    <property type="project" value="UniProtKB-UniRule"/>
</dbReference>
<reference evidence="3 4" key="1">
    <citation type="journal article" date="2018" name="Gigascience">
        <title>Genomes of trombidid mites reveal novel predicted allergens and laterally-transferred genes associated with secondary metabolism.</title>
        <authorList>
            <person name="Dong X."/>
            <person name="Chaisiri K."/>
            <person name="Xia D."/>
            <person name="Armstrong S.D."/>
            <person name="Fang Y."/>
            <person name="Donnelly M.J."/>
            <person name="Kadowaki T."/>
            <person name="McGarry J.W."/>
            <person name="Darby A.C."/>
            <person name="Makepeace B.L."/>
        </authorList>
    </citation>
    <scope>NUCLEOTIDE SEQUENCE [LARGE SCALE GENOMIC DNA]</scope>
    <source>
        <strain evidence="3">UoL-UT</strain>
    </source>
</reference>
<dbReference type="InterPro" id="IPR000719">
    <property type="entry name" value="Prot_kinase_dom"/>
</dbReference>
<organism evidence="3 4">
    <name type="scientific">Leptotrombidium deliense</name>
    <dbReference type="NCBI Taxonomy" id="299467"/>
    <lineage>
        <taxon>Eukaryota</taxon>
        <taxon>Metazoa</taxon>
        <taxon>Ecdysozoa</taxon>
        <taxon>Arthropoda</taxon>
        <taxon>Chelicerata</taxon>
        <taxon>Arachnida</taxon>
        <taxon>Acari</taxon>
        <taxon>Acariformes</taxon>
        <taxon>Trombidiformes</taxon>
        <taxon>Prostigmata</taxon>
        <taxon>Anystina</taxon>
        <taxon>Parasitengona</taxon>
        <taxon>Trombiculoidea</taxon>
        <taxon>Trombiculidae</taxon>
        <taxon>Leptotrombidium</taxon>
    </lineage>
</organism>
<dbReference type="InterPro" id="IPR011009">
    <property type="entry name" value="Kinase-like_dom_sf"/>
</dbReference>
<dbReference type="GO" id="GO:0004672">
    <property type="term" value="F:protein kinase activity"/>
    <property type="evidence" value="ECO:0007669"/>
    <property type="project" value="InterPro"/>
</dbReference>
<dbReference type="Gene3D" id="3.30.200.20">
    <property type="entry name" value="Phosphorylase Kinase, domain 1"/>
    <property type="match status" value="1"/>
</dbReference>
<evidence type="ECO:0000256" key="1">
    <source>
        <dbReference type="PROSITE-ProRule" id="PRU10141"/>
    </source>
</evidence>